<gene>
    <name evidence="1" type="ORF">JMJ77_002020</name>
</gene>
<reference evidence="1" key="1">
    <citation type="submission" date="2021-05" db="EMBL/GenBank/DDBJ databases">
        <title>Comparative genomics of three Colletotrichum scovillei strains and genetic complementation revealed genes involved fungal growth and virulence on chili pepper.</title>
        <authorList>
            <person name="Hsieh D.-K."/>
            <person name="Chuang S.-C."/>
            <person name="Chen C.-Y."/>
            <person name="Chao Y.-T."/>
            <person name="Lu M.-Y.J."/>
            <person name="Lee M.-H."/>
            <person name="Shih M.-C."/>
        </authorList>
    </citation>
    <scope>NUCLEOTIDE SEQUENCE</scope>
    <source>
        <strain evidence="1">Coll-153</strain>
    </source>
</reference>
<accession>A0A9P7UDS8</accession>
<name>A0A9P7UDS8_9PEZI</name>
<organism evidence="1 2">
    <name type="scientific">Colletotrichum scovillei</name>
    <dbReference type="NCBI Taxonomy" id="1209932"/>
    <lineage>
        <taxon>Eukaryota</taxon>
        <taxon>Fungi</taxon>
        <taxon>Dikarya</taxon>
        <taxon>Ascomycota</taxon>
        <taxon>Pezizomycotina</taxon>
        <taxon>Sordariomycetes</taxon>
        <taxon>Hypocreomycetidae</taxon>
        <taxon>Glomerellales</taxon>
        <taxon>Glomerellaceae</taxon>
        <taxon>Colletotrichum</taxon>
        <taxon>Colletotrichum acutatum species complex</taxon>
    </lineage>
</organism>
<sequence>MYSPSFHLQQPSARFCRSRIMAVGYRRKLTA</sequence>
<dbReference type="Proteomes" id="UP000699042">
    <property type="component" value="Unassembled WGS sequence"/>
</dbReference>
<keyword evidence="2" id="KW-1185">Reference proteome</keyword>
<dbReference type="AlphaFoldDB" id="A0A9P7UDS8"/>
<dbReference type="EMBL" id="JAESDN010000004">
    <property type="protein sequence ID" value="KAG7051396.1"/>
    <property type="molecule type" value="Genomic_DNA"/>
</dbReference>
<proteinExistence type="predicted"/>
<evidence type="ECO:0000313" key="2">
    <source>
        <dbReference type="Proteomes" id="UP000699042"/>
    </source>
</evidence>
<protein>
    <submittedName>
        <fullName evidence="1">Uncharacterized protein</fullName>
    </submittedName>
</protein>
<comment type="caution">
    <text evidence="1">The sequence shown here is derived from an EMBL/GenBank/DDBJ whole genome shotgun (WGS) entry which is preliminary data.</text>
</comment>
<evidence type="ECO:0000313" key="1">
    <source>
        <dbReference type="EMBL" id="KAG7051396.1"/>
    </source>
</evidence>